<reference evidence="4" key="1">
    <citation type="journal article" date="2023" name="Mol. Phylogenet. Evol.">
        <title>Genome-scale phylogeny and comparative genomics of the fungal order Sordariales.</title>
        <authorList>
            <person name="Hensen N."/>
            <person name="Bonometti L."/>
            <person name="Westerberg I."/>
            <person name="Brannstrom I.O."/>
            <person name="Guillou S."/>
            <person name="Cros-Aarteil S."/>
            <person name="Calhoun S."/>
            <person name="Haridas S."/>
            <person name="Kuo A."/>
            <person name="Mondo S."/>
            <person name="Pangilinan J."/>
            <person name="Riley R."/>
            <person name="LaButti K."/>
            <person name="Andreopoulos B."/>
            <person name="Lipzen A."/>
            <person name="Chen C."/>
            <person name="Yan M."/>
            <person name="Daum C."/>
            <person name="Ng V."/>
            <person name="Clum A."/>
            <person name="Steindorff A."/>
            <person name="Ohm R.A."/>
            <person name="Martin F."/>
            <person name="Silar P."/>
            <person name="Natvig D.O."/>
            <person name="Lalanne C."/>
            <person name="Gautier V."/>
            <person name="Ament-Velasquez S.L."/>
            <person name="Kruys A."/>
            <person name="Hutchinson M.I."/>
            <person name="Powell A.J."/>
            <person name="Barry K."/>
            <person name="Miller A.N."/>
            <person name="Grigoriev I.V."/>
            <person name="Debuchy R."/>
            <person name="Gladieux P."/>
            <person name="Hiltunen Thoren M."/>
            <person name="Johannesson H."/>
        </authorList>
    </citation>
    <scope>NUCLEOTIDE SEQUENCE</scope>
    <source>
        <strain evidence="4">PSN243</strain>
    </source>
</reference>
<dbReference type="InterPro" id="IPR057990">
    <property type="entry name" value="TPR_SYO1"/>
</dbReference>
<comment type="caution">
    <text evidence="4">The sequence shown here is derived from an EMBL/GenBank/DDBJ whole genome shotgun (WGS) entry which is preliminary data.</text>
</comment>
<organism evidence="4 5">
    <name type="scientific">Podospora aff. communis PSN243</name>
    <dbReference type="NCBI Taxonomy" id="3040156"/>
    <lineage>
        <taxon>Eukaryota</taxon>
        <taxon>Fungi</taxon>
        <taxon>Dikarya</taxon>
        <taxon>Ascomycota</taxon>
        <taxon>Pezizomycotina</taxon>
        <taxon>Sordariomycetes</taxon>
        <taxon>Sordariomycetidae</taxon>
        <taxon>Sordariales</taxon>
        <taxon>Podosporaceae</taxon>
        <taxon>Podospora</taxon>
    </lineage>
</organism>
<dbReference type="SUPFAM" id="SSF48371">
    <property type="entry name" value="ARM repeat"/>
    <property type="match status" value="1"/>
</dbReference>
<feature type="region of interest" description="Disordered" evidence="2">
    <location>
        <begin position="369"/>
        <end position="423"/>
    </location>
</feature>
<dbReference type="CDD" id="cd13394">
    <property type="entry name" value="Syo1_like"/>
    <property type="match status" value="1"/>
</dbReference>
<feature type="compositionally biased region" description="Basic residues" evidence="2">
    <location>
        <begin position="42"/>
        <end position="51"/>
    </location>
</feature>
<feature type="region of interest" description="Disordered" evidence="2">
    <location>
        <begin position="34"/>
        <end position="67"/>
    </location>
</feature>
<feature type="compositionally biased region" description="Basic and acidic residues" evidence="2">
    <location>
        <begin position="574"/>
        <end position="588"/>
    </location>
</feature>
<dbReference type="EMBL" id="MU865917">
    <property type="protein sequence ID" value="KAK4454304.1"/>
    <property type="molecule type" value="Genomic_DNA"/>
</dbReference>
<evidence type="ECO:0000256" key="1">
    <source>
        <dbReference type="ARBA" id="ARBA00049983"/>
    </source>
</evidence>
<dbReference type="PANTHER" id="PTHR13347:SF1">
    <property type="entry name" value="HEAT REPEAT-CONTAINING PROTEIN 3"/>
    <property type="match status" value="1"/>
</dbReference>
<dbReference type="InterPro" id="IPR052616">
    <property type="entry name" value="SYO1-like"/>
</dbReference>
<dbReference type="GO" id="GO:0051082">
    <property type="term" value="F:unfolded protein binding"/>
    <property type="evidence" value="ECO:0007669"/>
    <property type="project" value="TreeGrafter"/>
</dbReference>
<reference evidence="4" key="2">
    <citation type="submission" date="2023-05" db="EMBL/GenBank/DDBJ databases">
        <authorList>
            <consortium name="Lawrence Berkeley National Laboratory"/>
            <person name="Steindorff A."/>
            <person name="Hensen N."/>
            <person name="Bonometti L."/>
            <person name="Westerberg I."/>
            <person name="Brannstrom I.O."/>
            <person name="Guillou S."/>
            <person name="Cros-Aarteil S."/>
            <person name="Calhoun S."/>
            <person name="Haridas S."/>
            <person name="Kuo A."/>
            <person name="Mondo S."/>
            <person name="Pangilinan J."/>
            <person name="Riley R."/>
            <person name="Labutti K."/>
            <person name="Andreopoulos B."/>
            <person name="Lipzen A."/>
            <person name="Chen C."/>
            <person name="Yanf M."/>
            <person name="Daum C."/>
            <person name="Ng V."/>
            <person name="Clum A."/>
            <person name="Ohm R."/>
            <person name="Martin F."/>
            <person name="Silar P."/>
            <person name="Natvig D."/>
            <person name="Lalanne C."/>
            <person name="Gautier V."/>
            <person name="Ament-Velasquez S.L."/>
            <person name="Kruys A."/>
            <person name="Hutchinson M.I."/>
            <person name="Powell A.J."/>
            <person name="Barry K."/>
            <person name="Miller A.N."/>
            <person name="Grigoriev I.V."/>
            <person name="Debuchy R."/>
            <person name="Gladieux P."/>
            <person name="Thoren M.H."/>
            <person name="Johannesson H."/>
        </authorList>
    </citation>
    <scope>NUCLEOTIDE SEQUENCE</scope>
    <source>
        <strain evidence="4">PSN243</strain>
    </source>
</reference>
<evidence type="ECO:0000259" key="3">
    <source>
        <dbReference type="Pfam" id="PF25567"/>
    </source>
</evidence>
<evidence type="ECO:0000313" key="4">
    <source>
        <dbReference type="EMBL" id="KAK4454304.1"/>
    </source>
</evidence>
<dbReference type="Proteomes" id="UP001321760">
    <property type="component" value="Unassembled WGS sequence"/>
</dbReference>
<comment type="similarity">
    <text evidence="1">Belongs to the nuclear import and ribosome assembly adapter family.</text>
</comment>
<gene>
    <name evidence="4" type="ORF">QBC34DRAFT_393047</name>
</gene>
<name>A0AAV9H290_9PEZI</name>
<dbReference type="PANTHER" id="PTHR13347">
    <property type="entry name" value="HEAT REPEAT-CONTAINING PROTEIN 3"/>
    <property type="match status" value="1"/>
</dbReference>
<proteinExistence type="inferred from homology"/>
<dbReference type="AlphaFoldDB" id="A0AAV9H290"/>
<accession>A0AAV9H290</accession>
<feature type="domain" description="SYO1-like TPR repeats" evidence="3">
    <location>
        <begin position="478"/>
        <end position="716"/>
    </location>
</feature>
<dbReference type="Gene3D" id="1.25.10.10">
    <property type="entry name" value="Leucine-rich Repeat Variant"/>
    <property type="match status" value="2"/>
</dbReference>
<dbReference type="InterPro" id="IPR011989">
    <property type="entry name" value="ARM-like"/>
</dbReference>
<feature type="compositionally biased region" description="Acidic residues" evidence="2">
    <location>
        <begin position="380"/>
        <end position="423"/>
    </location>
</feature>
<dbReference type="Pfam" id="PF25567">
    <property type="entry name" value="TPR_SYO1"/>
    <property type="match status" value="1"/>
</dbReference>
<keyword evidence="5" id="KW-1185">Reference proteome</keyword>
<dbReference type="InterPro" id="IPR016024">
    <property type="entry name" value="ARM-type_fold"/>
</dbReference>
<dbReference type="GO" id="GO:0006606">
    <property type="term" value="P:protein import into nucleus"/>
    <property type="evidence" value="ECO:0007669"/>
    <property type="project" value="TreeGrafter"/>
</dbReference>
<protein>
    <submittedName>
        <fullName evidence="4">Synchronized import protein 1</fullName>
    </submittedName>
</protein>
<dbReference type="GO" id="GO:0042273">
    <property type="term" value="P:ribosomal large subunit biogenesis"/>
    <property type="evidence" value="ECO:0007669"/>
    <property type="project" value="TreeGrafter"/>
</dbReference>
<sequence>MRYLLEENNISSELYERVWCLEIYPKDRYSVSKHQFSSKTMGKSRKNRVRPNRSDPIAKPVKPPSDPELAALRESKILPVIKDLKSPEGKSRTAAATAIANIVTDTKCRKLLLREQIVHIVLTETLTDSSIDGRAAGWEILRVLAQEEEADFCVHLYRLDILTALEHAAKAIVDTLTATEPPFTKLLKAQQRLLWDMTSSLLSLLGALAVARDEILDAIVANRNISRFLFRLVSTAAAPPEVFEETLSCLMTLSEDNLPIGQAITDDQETRCYDELLKLVAEGGPGAVLACGVLHNVFSSLQWLDHSPGKQGACDAVLVPSLSRALEQLSAAGGKTNGQGTSSHSGVVQVALEILASIGTDLQNTLEKGNRSQFNHGKDEEEWGGIEDDEEGGDADAMEVDGGSDGEDDKEASGDEDSDDDNIEDIEADMERVTGMDDDAEEGSLDDLPTFRELIQTAIPQLIRLTNIPINGDDDISIQSHAFSALNNIAWTVSCIDFTGDENANILAAWAPAAKKVWTKTIAPVLNSDNADLNLATLVTGLAWAIARSLNGETPSDGTQHRKFIALYQAAKAHDSKQDQMQDETKGESEEEEDPLQGLGVKCIGVLGCLARHPAPIATNRDVGVFLMTILGHAETPVADVIEGLNQVFDIYGDEEAPCDKEVFWKDGFLKHLEELLPRLKTLAKGVDKRKAEELRTKADEAVLNLGRFIQYKKKHAPK</sequence>
<evidence type="ECO:0000256" key="2">
    <source>
        <dbReference type="SAM" id="MobiDB-lite"/>
    </source>
</evidence>
<evidence type="ECO:0000313" key="5">
    <source>
        <dbReference type="Proteomes" id="UP001321760"/>
    </source>
</evidence>
<feature type="region of interest" description="Disordered" evidence="2">
    <location>
        <begin position="574"/>
        <end position="595"/>
    </location>
</feature>